<keyword evidence="2" id="KW-1185">Reference proteome</keyword>
<evidence type="ECO:0000313" key="1">
    <source>
        <dbReference type="EMBL" id="XPM62127.1"/>
    </source>
</evidence>
<dbReference type="EMBL" id="CP182909">
    <property type="protein sequence ID" value="XPM62127.1"/>
    <property type="molecule type" value="Genomic_DNA"/>
</dbReference>
<reference evidence="1 2" key="1">
    <citation type="journal article" date="2016" name="Genome Announc.">
        <title>Draft Genome Sequence of the Thermotolerant Cyanobacterium Desertifilum sp. IPPAS B-1220.</title>
        <authorList>
            <person name="Mironov K.S."/>
            <person name="Sinetova M.A."/>
            <person name="Bolatkhan K."/>
            <person name="Zayadan B.K."/>
            <person name="Ustinova V.V."/>
            <person name="Kupriyanova E.V."/>
            <person name="Skrypnik A.N."/>
            <person name="Gogoleva N.E."/>
            <person name="Gogolev Y.V."/>
            <person name="Los D.A."/>
        </authorList>
    </citation>
    <scope>NUCLEOTIDE SEQUENCE [LARGE SCALE GENOMIC DNA]</scope>
    <source>
        <strain evidence="1 2">IPPAS B-1220</strain>
    </source>
</reference>
<dbReference type="Proteomes" id="UP000095472">
    <property type="component" value="Chromosome"/>
</dbReference>
<protein>
    <submittedName>
        <fullName evidence="1">Uncharacterized protein</fullName>
    </submittedName>
</protein>
<accession>A0ACD5GMK6</accession>
<organism evidence="1 2">
    <name type="scientific">Desertifilum tharense IPPAS B-1220</name>
    <dbReference type="NCBI Taxonomy" id="1781255"/>
    <lineage>
        <taxon>Bacteria</taxon>
        <taxon>Bacillati</taxon>
        <taxon>Cyanobacteriota</taxon>
        <taxon>Cyanophyceae</taxon>
        <taxon>Desertifilales</taxon>
        <taxon>Desertifilaceae</taxon>
        <taxon>Desertifilum</taxon>
    </lineage>
</organism>
<evidence type="ECO:0000313" key="2">
    <source>
        <dbReference type="Proteomes" id="UP000095472"/>
    </source>
</evidence>
<gene>
    <name evidence="1" type="ORF">BH720_019865</name>
</gene>
<name>A0ACD5GMK6_9CYAN</name>
<sequence>MNPEQPKTRIALFMSALDGGGAERIMLYLARGFVEAGLEVDLVLAKAEGAFNVADSAWGTRH</sequence>
<proteinExistence type="predicted"/>